<feature type="transmembrane region" description="Helical" evidence="1">
    <location>
        <begin position="291"/>
        <end position="309"/>
    </location>
</feature>
<organism evidence="2">
    <name type="scientific">termite gut metagenome</name>
    <dbReference type="NCBI Taxonomy" id="433724"/>
    <lineage>
        <taxon>unclassified sequences</taxon>
        <taxon>metagenomes</taxon>
        <taxon>organismal metagenomes</taxon>
    </lineage>
</organism>
<evidence type="ECO:0000313" key="2">
    <source>
        <dbReference type="EMBL" id="KAA6338334.1"/>
    </source>
</evidence>
<feature type="transmembrane region" description="Helical" evidence="1">
    <location>
        <begin position="214"/>
        <end position="241"/>
    </location>
</feature>
<evidence type="ECO:0000256" key="1">
    <source>
        <dbReference type="SAM" id="Phobius"/>
    </source>
</evidence>
<dbReference type="InterPro" id="IPR049458">
    <property type="entry name" value="EpsG-like"/>
</dbReference>
<sequence>MIYFIVFLISIFLTYLAEVSLRSYKDKKRIFYLLSFSAILIPSLLAGFRDSGIGTDTIVYVDNYFGRFRYIHGIGDFLIAYKLHQFNDMEFIYLLLNFIVSLFTDSPNGIYFTANFIVILLFYMAAYDNRKKASMWLVMAFFFFLFYNQSYNLVRQSIAIAMTIYAFKYIETGKWLKMIVWLFIIANTHNTGIFIIMLYVIYYVCTLKNKYIRFFIETVLLAFVVSIFTYFDQIILFSVLIGLLPEKFLAYLSTMNDSGRVYKIWVAVYILFIMILWMSKFVVKKDKNINYYLYNKIIGTMLLFTSTISQWAFRISFYLNVIDCIAIPRILSSMSSKRTLYIAFHFLLIFLLIIGWYWLIIIRNHNETYPYTSKILGIG</sequence>
<dbReference type="AlphaFoldDB" id="A0A5J4RWY5"/>
<feature type="transmembrane region" description="Helical" evidence="1">
    <location>
        <begin position="339"/>
        <end position="359"/>
    </location>
</feature>
<feature type="transmembrane region" description="Helical" evidence="1">
    <location>
        <begin position="261"/>
        <end position="279"/>
    </location>
</feature>
<reference evidence="2" key="1">
    <citation type="submission" date="2019-03" db="EMBL/GenBank/DDBJ databases">
        <title>Single cell metagenomics reveals metabolic interactions within the superorganism composed of flagellate Streblomastix strix and complex community of Bacteroidetes bacteria on its surface.</title>
        <authorList>
            <person name="Treitli S.C."/>
            <person name="Kolisko M."/>
            <person name="Husnik F."/>
            <person name="Keeling P."/>
            <person name="Hampl V."/>
        </authorList>
    </citation>
    <scope>NUCLEOTIDE SEQUENCE</scope>
    <source>
        <strain evidence="2">STM</strain>
    </source>
</reference>
<keyword evidence="1" id="KW-0812">Transmembrane</keyword>
<feature type="transmembrane region" description="Helical" evidence="1">
    <location>
        <begin position="133"/>
        <end position="150"/>
    </location>
</feature>
<keyword evidence="1" id="KW-0472">Membrane</keyword>
<feature type="transmembrane region" description="Helical" evidence="1">
    <location>
        <begin position="178"/>
        <end position="202"/>
    </location>
</feature>
<dbReference type="Pfam" id="PF14897">
    <property type="entry name" value="EpsG"/>
    <property type="match status" value="1"/>
</dbReference>
<name>A0A5J4RWY5_9ZZZZ</name>
<proteinExistence type="predicted"/>
<accession>A0A5J4RWY5</accession>
<keyword evidence="1" id="KW-1133">Transmembrane helix</keyword>
<gene>
    <name evidence="2" type="ORF">EZS27_013661</name>
</gene>
<feature type="transmembrane region" description="Helical" evidence="1">
    <location>
        <begin position="109"/>
        <end position="126"/>
    </location>
</feature>
<protein>
    <recommendedName>
        <fullName evidence="3">Transmembrane protein EpsG</fullName>
    </recommendedName>
</protein>
<feature type="transmembrane region" description="Helical" evidence="1">
    <location>
        <begin position="31"/>
        <end position="48"/>
    </location>
</feature>
<comment type="caution">
    <text evidence="2">The sequence shown here is derived from an EMBL/GenBank/DDBJ whole genome shotgun (WGS) entry which is preliminary data.</text>
</comment>
<evidence type="ECO:0008006" key="3">
    <source>
        <dbReference type="Google" id="ProtNLM"/>
    </source>
</evidence>
<dbReference type="EMBL" id="SNRY01000626">
    <property type="protein sequence ID" value="KAA6338334.1"/>
    <property type="molecule type" value="Genomic_DNA"/>
</dbReference>